<dbReference type="Pfam" id="PF24832">
    <property type="entry name" value="DUF7716"/>
    <property type="match status" value="1"/>
</dbReference>
<reference evidence="3" key="1">
    <citation type="submission" date="2017-06" db="EMBL/GenBank/DDBJ databases">
        <authorList>
            <person name="LiPuma J."/>
            <person name="Spilker T."/>
        </authorList>
    </citation>
    <scope>NUCLEOTIDE SEQUENCE [LARGE SCALE GENOMIC DNA]</scope>
    <source>
        <strain evidence="3">AU17325</strain>
    </source>
</reference>
<gene>
    <name evidence="2" type="ORF">CFB84_22500</name>
</gene>
<protein>
    <recommendedName>
        <fullName evidence="1">DUF7716 domain-containing protein</fullName>
    </recommendedName>
</protein>
<evidence type="ECO:0000313" key="2">
    <source>
        <dbReference type="EMBL" id="OXI42027.1"/>
    </source>
</evidence>
<reference evidence="2 3" key="2">
    <citation type="submission" date="2017-08" db="EMBL/GenBank/DDBJ databases">
        <title>WGS of novel Burkholderia cepaca complex species.</title>
        <authorList>
            <person name="Lipuma J."/>
            <person name="Spilker T."/>
        </authorList>
    </citation>
    <scope>NUCLEOTIDE SEQUENCE [LARGE SCALE GENOMIC DNA]</scope>
    <source>
        <strain evidence="2 3">AU17325</strain>
    </source>
</reference>
<dbReference type="EMBL" id="NKFA01000008">
    <property type="protein sequence ID" value="OXI42027.1"/>
    <property type="molecule type" value="Genomic_DNA"/>
</dbReference>
<dbReference type="InterPro" id="IPR056133">
    <property type="entry name" value="DUF7716"/>
</dbReference>
<name>A0A228IHY2_9BURK</name>
<proteinExistence type="predicted"/>
<comment type="caution">
    <text evidence="2">The sequence shown here is derived from an EMBL/GenBank/DDBJ whole genome shotgun (WGS) entry which is preliminary data.</text>
</comment>
<evidence type="ECO:0000259" key="1">
    <source>
        <dbReference type="Pfam" id="PF24832"/>
    </source>
</evidence>
<dbReference type="Proteomes" id="UP000214600">
    <property type="component" value="Unassembled WGS sequence"/>
</dbReference>
<accession>A0A228IHY2</accession>
<feature type="domain" description="DUF7716" evidence="1">
    <location>
        <begin position="7"/>
        <end position="107"/>
    </location>
</feature>
<dbReference type="OrthoDB" id="9156895at2"/>
<sequence length="112" mass="13231">MKTYRSVQDLLDELDSLDWDSALFVDHRAWMADPWHAEILLLEGDDELEDVAPGTHLPKIAKSRNMRQLFDMQTFRGIVEFERRRNSTASLADIVFAVNYYREMDDFYDPQD</sequence>
<evidence type="ECO:0000313" key="3">
    <source>
        <dbReference type="Proteomes" id="UP000214600"/>
    </source>
</evidence>
<dbReference type="AlphaFoldDB" id="A0A228IHY2"/>
<organism evidence="2 3">
    <name type="scientific">Burkholderia aenigmatica</name>
    <dbReference type="NCBI Taxonomy" id="2015348"/>
    <lineage>
        <taxon>Bacteria</taxon>
        <taxon>Pseudomonadati</taxon>
        <taxon>Pseudomonadota</taxon>
        <taxon>Betaproteobacteria</taxon>
        <taxon>Burkholderiales</taxon>
        <taxon>Burkholderiaceae</taxon>
        <taxon>Burkholderia</taxon>
        <taxon>Burkholderia cepacia complex</taxon>
    </lineage>
</organism>
<dbReference type="RefSeq" id="WP_143331087.1">
    <property type="nucleotide sequence ID" value="NZ_JAUJSI010000009.1"/>
</dbReference>